<dbReference type="InterPro" id="IPR036291">
    <property type="entry name" value="NAD(P)-bd_dom_sf"/>
</dbReference>
<dbReference type="GO" id="GO:0045892">
    <property type="term" value="P:negative regulation of DNA-templated transcription"/>
    <property type="evidence" value="ECO:0007669"/>
    <property type="project" value="InterPro"/>
</dbReference>
<evidence type="ECO:0000313" key="10">
    <source>
        <dbReference type="Proteomes" id="UP000002294"/>
    </source>
</evidence>
<dbReference type="Gene3D" id="3.40.50.720">
    <property type="entry name" value="NAD(P)-binding Rossmann-like Domain"/>
    <property type="match status" value="1"/>
</dbReference>
<keyword evidence="4 7" id="KW-0520">NAD</keyword>
<evidence type="ECO:0000313" key="9">
    <source>
        <dbReference type="EMBL" id="ACV29489.1"/>
    </source>
</evidence>
<comment type="similarity">
    <text evidence="7">Belongs to the transcriptional regulatory Rex family.</text>
</comment>
<dbReference type="InterPro" id="IPR009718">
    <property type="entry name" value="Rex_DNA-bd_C_dom"/>
</dbReference>
<organism evidence="9 10">
    <name type="scientific">Anaerococcus prevotii (strain ATCC 9321 / DSM 20548 / JCM 6508 / NCTC 11806 / PC1)</name>
    <name type="common">Peptostreptococcus prevotii</name>
    <name type="synonym">Peptococcus prevotii</name>
    <dbReference type="NCBI Taxonomy" id="525919"/>
    <lineage>
        <taxon>Bacteria</taxon>
        <taxon>Bacillati</taxon>
        <taxon>Bacillota</taxon>
        <taxon>Tissierellia</taxon>
        <taxon>Tissierellales</taxon>
        <taxon>Peptoniphilaceae</taxon>
        <taxon>Anaerococcus</taxon>
    </lineage>
</organism>
<dbReference type="GO" id="GO:0003677">
    <property type="term" value="F:DNA binding"/>
    <property type="evidence" value="ECO:0007669"/>
    <property type="project" value="UniProtKB-UniRule"/>
</dbReference>
<evidence type="ECO:0000256" key="5">
    <source>
        <dbReference type="ARBA" id="ARBA00023125"/>
    </source>
</evidence>
<dbReference type="SUPFAM" id="SSF46785">
    <property type="entry name" value="Winged helix' DNA-binding domain"/>
    <property type="match status" value="1"/>
</dbReference>
<dbReference type="GO" id="GO:0051775">
    <property type="term" value="P:response to redox state"/>
    <property type="evidence" value="ECO:0007669"/>
    <property type="project" value="InterPro"/>
</dbReference>
<dbReference type="InterPro" id="IPR003781">
    <property type="entry name" value="CoA-bd"/>
</dbReference>
<dbReference type="KEGG" id="apr:Apre_1468"/>
<feature type="binding site" evidence="7">
    <location>
        <begin position="90"/>
        <end position="95"/>
    </location>
    <ligand>
        <name>NAD(+)</name>
        <dbReference type="ChEBI" id="CHEBI:57540"/>
    </ligand>
</feature>
<sequence length="214" mass="24307">MAKQNISLSVIKRLPKYYRYLESINEKGIIRVSSKELSEITGLTASQIRQDLNHFGCFGQQGYGYNVSELIDELSKIIGVDKKYSMVLIGFGNIGHALYKYKSFRDLGYEFKAVFDKNPELVGDTTNDEVEIYNVEKLEDYLKDNQVDIGIIATPKEVAQDITDILCEGGVKGIWNFSPVDLKVTNNVVIESVHLDESLFTLTYFMNSPEDFIF</sequence>
<proteinExistence type="inferred from homology"/>
<dbReference type="GO" id="GO:0003700">
    <property type="term" value="F:DNA-binding transcription factor activity"/>
    <property type="evidence" value="ECO:0007669"/>
    <property type="project" value="UniProtKB-UniRule"/>
</dbReference>
<dbReference type="Proteomes" id="UP000002294">
    <property type="component" value="Chromosome"/>
</dbReference>
<comment type="subcellular location">
    <subcellularLocation>
        <location evidence="7">Cytoplasm</location>
    </subcellularLocation>
</comment>
<evidence type="ECO:0000256" key="7">
    <source>
        <dbReference type="HAMAP-Rule" id="MF_01131"/>
    </source>
</evidence>
<dbReference type="InterPro" id="IPR036390">
    <property type="entry name" value="WH_DNA-bd_sf"/>
</dbReference>
<comment type="subunit">
    <text evidence="7">Homodimer.</text>
</comment>
<keyword evidence="3 7" id="KW-0805">Transcription regulation</keyword>
<protein>
    <recommendedName>
        <fullName evidence="7">Redox-sensing transcriptional repressor Rex</fullName>
    </recommendedName>
</protein>
<dbReference type="NCBIfam" id="NF003990">
    <property type="entry name" value="PRK05472.1-4"/>
    <property type="match status" value="1"/>
</dbReference>
<evidence type="ECO:0000256" key="3">
    <source>
        <dbReference type="ARBA" id="ARBA00023015"/>
    </source>
</evidence>
<comment type="function">
    <text evidence="7">Modulates transcription in response to changes in cellular NADH/NAD(+) redox state.</text>
</comment>
<dbReference type="GO" id="GO:0005737">
    <property type="term" value="C:cytoplasm"/>
    <property type="evidence" value="ECO:0007669"/>
    <property type="project" value="UniProtKB-SubCell"/>
</dbReference>
<dbReference type="PANTHER" id="PTHR35786">
    <property type="entry name" value="REDOX-SENSING TRANSCRIPTIONAL REPRESSOR REX"/>
    <property type="match status" value="1"/>
</dbReference>
<dbReference type="InterPro" id="IPR036388">
    <property type="entry name" value="WH-like_DNA-bd_sf"/>
</dbReference>
<evidence type="ECO:0000259" key="8">
    <source>
        <dbReference type="SMART" id="SM00881"/>
    </source>
</evidence>
<gene>
    <name evidence="7" type="primary">rex</name>
    <name evidence="9" type="ordered locus">Apre_1468</name>
</gene>
<dbReference type="OrthoDB" id="9784760at2"/>
<dbReference type="NCBIfam" id="NF003995">
    <property type="entry name" value="PRK05472.2-4"/>
    <property type="match status" value="1"/>
</dbReference>
<feature type="domain" description="CoA-binding" evidence="8">
    <location>
        <begin position="79"/>
        <end position="181"/>
    </location>
</feature>
<dbReference type="eggNOG" id="COG2344">
    <property type="taxonomic scope" value="Bacteria"/>
</dbReference>
<dbReference type="HAMAP" id="MF_01131">
    <property type="entry name" value="Rex"/>
    <property type="match status" value="1"/>
</dbReference>
<dbReference type="NCBIfam" id="NF003994">
    <property type="entry name" value="PRK05472.2-3"/>
    <property type="match status" value="1"/>
</dbReference>
<evidence type="ECO:0000256" key="2">
    <source>
        <dbReference type="ARBA" id="ARBA00022491"/>
    </source>
</evidence>
<evidence type="ECO:0000256" key="6">
    <source>
        <dbReference type="ARBA" id="ARBA00023163"/>
    </source>
</evidence>
<dbReference type="SMART" id="SM00881">
    <property type="entry name" value="CoA_binding"/>
    <property type="match status" value="1"/>
</dbReference>
<dbReference type="AlphaFoldDB" id="C7RE76"/>
<name>C7RE76_ANAPD</name>
<keyword evidence="2 7" id="KW-0678">Repressor</keyword>
<accession>C7RE76</accession>
<dbReference type="STRING" id="525919.Apre_1468"/>
<reference evidence="9 10" key="1">
    <citation type="journal article" date="2009" name="Stand. Genomic Sci.">
        <title>Complete genome sequence of Anaerococcus prevotii type strain (PC1).</title>
        <authorList>
            <person name="Labutti K."/>
            <person name="Pukall R."/>
            <person name="Steenblock K."/>
            <person name="Glavina Del Rio T."/>
            <person name="Tice H."/>
            <person name="Copeland A."/>
            <person name="Cheng J.F."/>
            <person name="Lucas S."/>
            <person name="Chen F."/>
            <person name="Nolan M."/>
            <person name="Bruce D."/>
            <person name="Goodwin L."/>
            <person name="Pitluck S."/>
            <person name="Ivanova N."/>
            <person name="Mavromatis K."/>
            <person name="Ovchinnikova G."/>
            <person name="Pati A."/>
            <person name="Chen A."/>
            <person name="Palaniappan K."/>
            <person name="Land M."/>
            <person name="Hauser L."/>
            <person name="Chang Y.J."/>
            <person name="Jeffries C.D."/>
            <person name="Chain P."/>
            <person name="Saunders E."/>
            <person name="Brettin T."/>
            <person name="Detter J.C."/>
            <person name="Han C."/>
            <person name="Goker M."/>
            <person name="Bristow J."/>
            <person name="Eisen J.A."/>
            <person name="Markowitz V."/>
            <person name="Hugenholtz P."/>
            <person name="Kyrpides N.C."/>
            <person name="Klenk H.P."/>
            <person name="Lapidus A."/>
        </authorList>
    </citation>
    <scope>NUCLEOTIDE SEQUENCE [LARGE SCALE GENOMIC DNA]</scope>
    <source>
        <strain evidence="10">ATCC 9321 / DSM 20548 / JCM 6508 / NCTC 11806 / PC1</strain>
    </source>
</reference>
<dbReference type="RefSeq" id="WP_015778387.1">
    <property type="nucleotide sequence ID" value="NC_013171.1"/>
</dbReference>
<dbReference type="PANTHER" id="PTHR35786:SF1">
    <property type="entry name" value="REDOX-SENSING TRANSCRIPTIONAL REPRESSOR REX 1"/>
    <property type="match status" value="1"/>
</dbReference>
<keyword evidence="5 7" id="KW-0238">DNA-binding</keyword>
<dbReference type="SUPFAM" id="SSF51735">
    <property type="entry name" value="NAD(P)-binding Rossmann-fold domains"/>
    <property type="match status" value="1"/>
</dbReference>
<evidence type="ECO:0000256" key="4">
    <source>
        <dbReference type="ARBA" id="ARBA00023027"/>
    </source>
</evidence>
<dbReference type="InterPro" id="IPR022876">
    <property type="entry name" value="Tscrpt_rep_Rex"/>
</dbReference>
<keyword evidence="10" id="KW-1185">Reference proteome</keyword>
<dbReference type="EMBL" id="CP001708">
    <property type="protein sequence ID" value="ACV29489.1"/>
    <property type="molecule type" value="Genomic_DNA"/>
</dbReference>
<keyword evidence="6 7" id="KW-0804">Transcription</keyword>
<dbReference type="Pfam" id="PF02629">
    <property type="entry name" value="CoA_binding"/>
    <property type="match status" value="1"/>
</dbReference>
<evidence type="ECO:0000256" key="1">
    <source>
        <dbReference type="ARBA" id="ARBA00022490"/>
    </source>
</evidence>
<dbReference type="NCBIfam" id="NF003989">
    <property type="entry name" value="PRK05472.1-3"/>
    <property type="match status" value="1"/>
</dbReference>
<dbReference type="NCBIfam" id="NF003996">
    <property type="entry name" value="PRK05472.2-5"/>
    <property type="match status" value="1"/>
</dbReference>
<keyword evidence="1 7" id="KW-0963">Cytoplasm</keyword>
<dbReference type="Pfam" id="PF06971">
    <property type="entry name" value="Put_DNA-bind_N"/>
    <property type="match status" value="1"/>
</dbReference>
<feature type="DNA-binding region" description="H-T-H motif" evidence="7">
    <location>
        <begin position="16"/>
        <end position="55"/>
    </location>
</feature>
<dbReference type="HOGENOM" id="CLU_061534_1_0_9"/>
<dbReference type="Gene3D" id="1.10.10.10">
    <property type="entry name" value="Winged helix-like DNA-binding domain superfamily/Winged helix DNA-binding domain"/>
    <property type="match status" value="1"/>
</dbReference>